<dbReference type="Pfam" id="PF00149">
    <property type="entry name" value="Metallophos"/>
    <property type="match status" value="1"/>
</dbReference>
<sequence>MRRWRMKLARALAALALLGQLSGGAASAETAAPQSTGFGSGERQVQELDSISTGADSDKITIVHVNDMHARAEETADNIGYAKLATLIKQIKAENPNTLVLDAGDTFHGQTIANLVSGESIVSFMNEIGFDAMTTGNHDYNYGSTRLQELAGMANFPVLAANVYKADGTRLLKPYVIENVGGLKVAVFGLATPETLYKTHPKNVEGLTFADPVAEAKKMVDELSGQADIILALSHLGLDASSKDTSLKVAQQVKGIDVMIDGHSHTVLESGLTSGTTLIAQTGEYGKNVGVVELTIANKQVTEKKAHLITRAEAENMTADPAVLELITTVKASQEDVLSKVIGMTQFNLSGEREKVRVSETNLGNLITDAMLNETGADVAITNGGGIRASIPAGEITKGDVISVLPFGNYIQTKQVTGADLKAALEHGVGSYPESLGAFPHVAGIRFKFDANQPAGQRVHTVLIKGQALDLNRTYVLATNDFMAAGGDEYVMFKSQPIMNDFSSLEEAVIDYIQEKMEMTSGVEGRIVVEALVDGSKEPIKPEQAEKKYIVKYGDTLSAIARNYHTTWQLLQKLNHIRNANLIYPGQHIALP</sequence>
<dbReference type="InterPro" id="IPR018392">
    <property type="entry name" value="LysM"/>
</dbReference>
<keyword evidence="2" id="KW-0378">Hydrolase</keyword>
<dbReference type="Pfam" id="PF02872">
    <property type="entry name" value="5_nucleotid_C"/>
    <property type="match status" value="1"/>
</dbReference>
<dbReference type="InterPro" id="IPR004843">
    <property type="entry name" value="Calcineurin-like_PHP"/>
</dbReference>
<organism evidence="4 5">
    <name type="scientific">Paenibacillus eucommiae</name>
    <dbReference type="NCBI Taxonomy" id="1355755"/>
    <lineage>
        <taxon>Bacteria</taxon>
        <taxon>Bacillati</taxon>
        <taxon>Bacillota</taxon>
        <taxon>Bacilli</taxon>
        <taxon>Bacillales</taxon>
        <taxon>Paenibacillaceae</taxon>
        <taxon>Paenibacillus</taxon>
    </lineage>
</organism>
<dbReference type="PANTHER" id="PTHR11575:SF24">
    <property type="entry name" value="5'-NUCLEOTIDASE"/>
    <property type="match status" value="1"/>
</dbReference>
<dbReference type="Gene3D" id="3.10.350.10">
    <property type="entry name" value="LysM domain"/>
    <property type="match status" value="1"/>
</dbReference>
<keyword evidence="2" id="KW-0547">Nucleotide-binding</keyword>
<dbReference type="RefSeq" id="WP_209978730.1">
    <property type="nucleotide sequence ID" value="NZ_JAGGLB010000048.1"/>
</dbReference>
<evidence type="ECO:0000256" key="2">
    <source>
        <dbReference type="RuleBase" id="RU362119"/>
    </source>
</evidence>
<dbReference type="InterPro" id="IPR029052">
    <property type="entry name" value="Metallo-depent_PP-like"/>
</dbReference>
<feature type="domain" description="LysM" evidence="3">
    <location>
        <begin position="547"/>
        <end position="591"/>
    </location>
</feature>
<dbReference type="Proteomes" id="UP001519287">
    <property type="component" value="Unassembled WGS sequence"/>
</dbReference>
<evidence type="ECO:0000313" key="4">
    <source>
        <dbReference type="EMBL" id="MBP1996375.1"/>
    </source>
</evidence>
<dbReference type="SMART" id="SM00257">
    <property type="entry name" value="LysM"/>
    <property type="match status" value="1"/>
</dbReference>
<evidence type="ECO:0000256" key="1">
    <source>
        <dbReference type="ARBA" id="ARBA00022729"/>
    </source>
</evidence>
<feature type="signal peptide" evidence="2">
    <location>
        <begin position="1"/>
        <end position="27"/>
    </location>
</feature>
<dbReference type="InterPro" id="IPR036907">
    <property type="entry name" value="5'-Nucleotdase_C_sf"/>
</dbReference>
<dbReference type="InterPro" id="IPR008334">
    <property type="entry name" value="5'-Nucleotdase_C"/>
</dbReference>
<dbReference type="EMBL" id="JAGGLB010000048">
    <property type="protein sequence ID" value="MBP1996375.1"/>
    <property type="molecule type" value="Genomic_DNA"/>
</dbReference>
<accession>A0ABS4J9A4</accession>
<keyword evidence="1 2" id="KW-0732">Signal</keyword>
<dbReference type="SUPFAM" id="SSF56300">
    <property type="entry name" value="Metallo-dependent phosphatases"/>
    <property type="match status" value="1"/>
</dbReference>
<dbReference type="InterPro" id="IPR036779">
    <property type="entry name" value="LysM_dom_sf"/>
</dbReference>
<dbReference type="Gene3D" id="3.60.21.10">
    <property type="match status" value="1"/>
</dbReference>
<dbReference type="CDD" id="cd00845">
    <property type="entry name" value="MPP_UshA_N_like"/>
    <property type="match status" value="1"/>
</dbReference>
<gene>
    <name evidence="4" type="ORF">J2Z66_008021</name>
</gene>
<evidence type="ECO:0000259" key="3">
    <source>
        <dbReference type="PROSITE" id="PS51782"/>
    </source>
</evidence>
<dbReference type="Gene3D" id="3.90.780.10">
    <property type="entry name" value="5'-Nucleotidase, C-terminal domain"/>
    <property type="match status" value="1"/>
</dbReference>
<dbReference type="PRINTS" id="PR01607">
    <property type="entry name" value="APYRASEFAMLY"/>
</dbReference>
<evidence type="ECO:0000313" key="5">
    <source>
        <dbReference type="Proteomes" id="UP001519287"/>
    </source>
</evidence>
<dbReference type="PANTHER" id="PTHR11575">
    <property type="entry name" value="5'-NUCLEOTIDASE-RELATED"/>
    <property type="match status" value="1"/>
</dbReference>
<dbReference type="Pfam" id="PF01476">
    <property type="entry name" value="LysM"/>
    <property type="match status" value="1"/>
</dbReference>
<name>A0ABS4J9A4_9BACL</name>
<reference evidence="4 5" key="1">
    <citation type="submission" date="2021-03" db="EMBL/GenBank/DDBJ databases">
        <title>Genomic Encyclopedia of Type Strains, Phase IV (KMG-IV): sequencing the most valuable type-strain genomes for metagenomic binning, comparative biology and taxonomic classification.</title>
        <authorList>
            <person name="Goeker M."/>
        </authorList>
    </citation>
    <scope>NUCLEOTIDE SEQUENCE [LARGE SCALE GENOMIC DNA]</scope>
    <source>
        <strain evidence="4 5">DSM 26048</strain>
    </source>
</reference>
<comment type="caution">
    <text evidence="4">The sequence shown here is derived from an EMBL/GenBank/DDBJ whole genome shotgun (WGS) entry which is preliminary data.</text>
</comment>
<keyword evidence="5" id="KW-1185">Reference proteome</keyword>
<feature type="chain" id="PRO_5044950312" evidence="2">
    <location>
        <begin position="28"/>
        <end position="592"/>
    </location>
</feature>
<dbReference type="PROSITE" id="PS51782">
    <property type="entry name" value="LYSM"/>
    <property type="match status" value="1"/>
</dbReference>
<dbReference type="InterPro" id="IPR006179">
    <property type="entry name" value="5_nucleotidase/apyrase"/>
</dbReference>
<comment type="similarity">
    <text evidence="2">Belongs to the 5'-nucleotidase family.</text>
</comment>
<proteinExistence type="inferred from homology"/>
<protein>
    <submittedName>
        <fullName evidence="4">2',3'-cyclic-nucleotide 2'-phosphodiesterase (5'-nucleotidase family)</fullName>
    </submittedName>
</protein>
<dbReference type="SUPFAM" id="SSF54106">
    <property type="entry name" value="LysM domain"/>
    <property type="match status" value="1"/>
</dbReference>
<dbReference type="CDD" id="cd00118">
    <property type="entry name" value="LysM"/>
    <property type="match status" value="1"/>
</dbReference>
<dbReference type="SUPFAM" id="SSF55816">
    <property type="entry name" value="5'-nucleotidase (syn. UDP-sugar hydrolase), C-terminal domain"/>
    <property type="match status" value="1"/>
</dbReference>